<proteinExistence type="predicted"/>
<dbReference type="EMBL" id="CP042997">
    <property type="protein sequence ID" value="QEH37019.1"/>
    <property type="molecule type" value="Genomic_DNA"/>
</dbReference>
<dbReference type="PANTHER" id="PTHR36453:SF1">
    <property type="entry name" value="RIGHT HANDED BETA HELIX DOMAIN-CONTAINING PROTEIN"/>
    <property type="match status" value="1"/>
</dbReference>
<reference evidence="3 4" key="1">
    <citation type="submission" date="2019-08" db="EMBL/GenBank/DDBJ databases">
        <title>Deep-cultivation of Planctomycetes and their phenomic and genomic characterization uncovers novel biology.</title>
        <authorList>
            <person name="Wiegand S."/>
            <person name="Jogler M."/>
            <person name="Boedeker C."/>
            <person name="Pinto D."/>
            <person name="Vollmers J."/>
            <person name="Rivas-Marin E."/>
            <person name="Kohn T."/>
            <person name="Peeters S.H."/>
            <person name="Heuer A."/>
            <person name="Rast P."/>
            <person name="Oberbeckmann S."/>
            <person name="Bunk B."/>
            <person name="Jeske O."/>
            <person name="Meyerdierks A."/>
            <person name="Storesund J.E."/>
            <person name="Kallscheuer N."/>
            <person name="Luecker S."/>
            <person name="Lage O.M."/>
            <person name="Pohl T."/>
            <person name="Merkel B.J."/>
            <person name="Hornburger P."/>
            <person name="Mueller R.-W."/>
            <person name="Bruemmer F."/>
            <person name="Labrenz M."/>
            <person name="Spormann A.M."/>
            <person name="Op den Camp H."/>
            <person name="Overmann J."/>
            <person name="Amann R."/>
            <person name="Jetten M.S.M."/>
            <person name="Mascher T."/>
            <person name="Medema M.H."/>
            <person name="Devos D.P."/>
            <person name="Kaster A.-K."/>
            <person name="Ovreas L."/>
            <person name="Rohde M."/>
            <person name="Galperin M.Y."/>
            <person name="Jogler C."/>
        </authorList>
    </citation>
    <scope>NUCLEOTIDE SEQUENCE [LARGE SCALE GENOMIC DNA]</scope>
    <source>
        <strain evidence="3 4">OJF2</strain>
    </source>
</reference>
<keyword evidence="4" id="KW-1185">Reference proteome</keyword>
<accession>A0A5B9W9V1</accession>
<dbReference type="Gene3D" id="2.160.20.10">
    <property type="entry name" value="Single-stranded right-handed beta-helix, Pectin lyase-like"/>
    <property type="match status" value="2"/>
</dbReference>
<dbReference type="SUPFAM" id="SSF51126">
    <property type="entry name" value="Pectin lyase-like"/>
    <property type="match status" value="1"/>
</dbReference>
<gene>
    <name evidence="3" type="ORF">OJF2_56040</name>
</gene>
<evidence type="ECO:0000313" key="4">
    <source>
        <dbReference type="Proteomes" id="UP000324233"/>
    </source>
</evidence>
<dbReference type="InterPro" id="IPR012334">
    <property type="entry name" value="Pectin_lyas_fold"/>
</dbReference>
<dbReference type="RefSeq" id="WP_168222076.1">
    <property type="nucleotide sequence ID" value="NZ_CP042997.1"/>
</dbReference>
<feature type="region of interest" description="Disordered" evidence="1">
    <location>
        <begin position="38"/>
        <end position="63"/>
    </location>
</feature>
<dbReference type="SMART" id="SM00710">
    <property type="entry name" value="PbH1"/>
    <property type="match status" value="5"/>
</dbReference>
<feature type="domain" description="Right handed beta helix" evidence="2">
    <location>
        <begin position="370"/>
        <end position="505"/>
    </location>
</feature>
<dbReference type="Pfam" id="PF13229">
    <property type="entry name" value="Beta_helix"/>
    <property type="match status" value="1"/>
</dbReference>
<name>A0A5B9W9V1_9BACT</name>
<sequence length="707" mass="77162">MLRPGFTRVIIALGSLSILPVSTNALGESRLIYVSPRGDDSWSGRVPEPSPDGKDGPVVSPRRARDLARSIRRAGQGPDGVRIELRGGTYFLDAPLTITPEDSGSERAPTTWAAFPGVSPVLSGGSRLTAWTRTAINDRDAWVARLPDGESPAAVRELWVDGIRMQRARWPKAGTLAVAGLGDGRKHDDWSRGVAEFAYEGADLKPWPGLPTGEAIVANRWTESHLPLEAVDEARRVVRLGKRSVFLLEKGDRYWIENVKAHLTDPGEFFVDQAHRTVTLIPPRGIDPNAAEVVVPRLALVLRLAGRTESGRFVEHVAFRGIGFAHAEWFFDHAYVGSPALDEAESGRSIQPDASASGFPQAAVGVPGLISGRGVRSCSFEGCSVSHAGTYGIELGEGCQRNRISRCTLIDLGAGGVKFGETAIRAEAGRQASGNELTDCVIADGGRLFPSCVAVWVGQSPGNVIAHNDIHGFWYTGISIGWTWGYGPATASKNLVESNHVHHIGKPSDGVEPILSDMAGIYTLGNLEGTVIRHNVFHDIAARVYGGWGIYFDEGTTRIVAENNLVYRTTHGGFHQHYGKENTFRNNIIAFARDAQIQRTRVEDHLSFRFVDNIVYWDKGPLFSGDWSKTQAAFDGNTYWRTSDPDIRFDRRSWDEWRKTGQDRTSKIADPRFLNPAADDFRLGDGSAAALVGFVPFDIDGAGPRPR</sequence>
<dbReference type="Proteomes" id="UP000324233">
    <property type="component" value="Chromosome"/>
</dbReference>
<dbReference type="InterPro" id="IPR011050">
    <property type="entry name" value="Pectin_lyase_fold/virulence"/>
</dbReference>
<dbReference type="PANTHER" id="PTHR36453">
    <property type="entry name" value="SECRETED PROTEIN-RELATED"/>
    <property type="match status" value="1"/>
</dbReference>
<dbReference type="KEGG" id="agv:OJF2_56040"/>
<evidence type="ECO:0000313" key="3">
    <source>
        <dbReference type="EMBL" id="QEH37019.1"/>
    </source>
</evidence>
<dbReference type="InterPro" id="IPR039448">
    <property type="entry name" value="Beta_helix"/>
</dbReference>
<evidence type="ECO:0000259" key="2">
    <source>
        <dbReference type="Pfam" id="PF13229"/>
    </source>
</evidence>
<protein>
    <recommendedName>
        <fullName evidence="2">Right handed beta helix domain-containing protein</fullName>
    </recommendedName>
</protein>
<dbReference type="AlphaFoldDB" id="A0A5B9W9V1"/>
<dbReference type="InterPro" id="IPR006626">
    <property type="entry name" value="PbH1"/>
</dbReference>
<evidence type="ECO:0000256" key="1">
    <source>
        <dbReference type="SAM" id="MobiDB-lite"/>
    </source>
</evidence>
<organism evidence="3 4">
    <name type="scientific">Aquisphaera giovannonii</name>
    <dbReference type="NCBI Taxonomy" id="406548"/>
    <lineage>
        <taxon>Bacteria</taxon>
        <taxon>Pseudomonadati</taxon>
        <taxon>Planctomycetota</taxon>
        <taxon>Planctomycetia</taxon>
        <taxon>Isosphaerales</taxon>
        <taxon>Isosphaeraceae</taxon>
        <taxon>Aquisphaera</taxon>
    </lineage>
</organism>